<dbReference type="SUPFAM" id="SSF53474">
    <property type="entry name" value="alpha/beta-Hydrolases"/>
    <property type="match status" value="1"/>
</dbReference>
<keyword evidence="2" id="KW-0378">Hydrolase</keyword>
<feature type="transmembrane region" description="Helical" evidence="1">
    <location>
        <begin position="435"/>
        <end position="455"/>
    </location>
</feature>
<protein>
    <submittedName>
        <fullName evidence="2">Alpha/beta hydrolase-fold protein</fullName>
    </submittedName>
</protein>
<keyword evidence="1" id="KW-1133">Transmembrane helix</keyword>
<accession>A0ABY8G192</accession>
<proteinExistence type="predicted"/>
<dbReference type="EMBL" id="CP121208">
    <property type="protein sequence ID" value="WFM83146.1"/>
    <property type="molecule type" value="Genomic_DNA"/>
</dbReference>
<feature type="transmembrane region" description="Helical" evidence="1">
    <location>
        <begin position="35"/>
        <end position="54"/>
    </location>
</feature>
<evidence type="ECO:0000256" key="1">
    <source>
        <dbReference type="SAM" id="Phobius"/>
    </source>
</evidence>
<dbReference type="GO" id="GO:0016787">
    <property type="term" value="F:hydrolase activity"/>
    <property type="evidence" value="ECO:0007669"/>
    <property type="project" value="UniProtKB-KW"/>
</dbReference>
<feature type="transmembrane region" description="Helical" evidence="1">
    <location>
        <begin position="392"/>
        <end position="415"/>
    </location>
</feature>
<organism evidence="2 3">
    <name type="scientific">Arcanobacterium canis</name>
    <dbReference type="NCBI Taxonomy" id="999183"/>
    <lineage>
        <taxon>Bacteria</taxon>
        <taxon>Bacillati</taxon>
        <taxon>Actinomycetota</taxon>
        <taxon>Actinomycetes</taxon>
        <taxon>Actinomycetales</taxon>
        <taxon>Actinomycetaceae</taxon>
        <taxon>Arcanobacterium</taxon>
    </lineage>
</organism>
<dbReference type="RefSeq" id="WP_278012571.1">
    <property type="nucleotide sequence ID" value="NZ_CP121208.1"/>
</dbReference>
<keyword evidence="1" id="KW-0812">Transmembrane</keyword>
<evidence type="ECO:0000313" key="3">
    <source>
        <dbReference type="Proteomes" id="UP001215216"/>
    </source>
</evidence>
<reference evidence="2 3" key="1">
    <citation type="submission" date="2023-03" db="EMBL/GenBank/DDBJ databases">
        <title>Complete genome of Arcanobacterium canis strain DSM 25104 isolated in 2010 from a canine otitis externa in Germany.</title>
        <authorList>
            <person name="Borowiak M."/>
            <person name="Kreitlow A."/>
            <person name="Malorny B."/>
            <person name="Laemmler C."/>
            <person name="Prenger-Berninghoff E."/>
            <person name="Ploetz M."/>
            <person name="Abdulmawjood A."/>
        </authorList>
    </citation>
    <scope>NUCLEOTIDE SEQUENCE [LARGE SCALE GENOMIC DNA]</scope>
    <source>
        <strain evidence="2 3">DSM 25104</strain>
    </source>
</reference>
<dbReference type="Proteomes" id="UP001215216">
    <property type="component" value="Chromosome"/>
</dbReference>
<evidence type="ECO:0000313" key="2">
    <source>
        <dbReference type="EMBL" id="WFM83146.1"/>
    </source>
</evidence>
<sequence>MNFSPRSLFLLVLFVALALFAMINATRFLRRGHIARAVLAITLAAVVGLGAMGIQMNRVSQFAKTWPAVAHLAFGSSEVQDVKAVAHMPSREKAVWEGKSDPRYRVKLTEFHPEGKDAPGHYYRTTFTGPQSKIRNDVIIWAPEGWQDSEDLGVVEFLHGYPGKIAAIPQALGLARQMDTAIRSGALRPSVFVIPLLWVDPLQPDGVDLPGRPKVGTWAARDIPAMIVANFPVSHDAKMWTLSGISAGGYTAPALAVMARDTFRNAISLSGSDAPEMGGLLRTSVKVQSEFSISHMLKWAPTLNLYAVAGDASLDSGARTLIHNLASVRGHAGVLTTEYVPGGKHGWEQWKRYLGPALTWLGKVQTGKIHTNVNHMPRLMASASAAEGMSKVYIGLGVIVLLACAAFVSRAWLWAGVRLRSKEPARLMRLLVWDVGAVVFVTLAVMAIGVALVNLRAGVVRSHDDLISVLIMLGLPQS</sequence>
<dbReference type="Pfam" id="PF00756">
    <property type="entry name" value="Esterase"/>
    <property type="match status" value="1"/>
</dbReference>
<dbReference type="InterPro" id="IPR029058">
    <property type="entry name" value="AB_hydrolase_fold"/>
</dbReference>
<dbReference type="Gene3D" id="3.40.50.1820">
    <property type="entry name" value="alpha/beta hydrolase"/>
    <property type="match status" value="1"/>
</dbReference>
<keyword evidence="3" id="KW-1185">Reference proteome</keyword>
<dbReference type="InterPro" id="IPR000801">
    <property type="entry name" value="Esterase-like"/>
</dbReference>
<dbReference type="PANTHER" id="PTHR48098:SF1">
    <property type="entry name" value="DIACYLGLYCEROL ACYLTRANSFERASE_MYCOLYLTRANSFERASE AG85A"/>
    <property type="match status" value="1"/>
</dbReference>
<dbReference type="PANTHER" id="PTHR48098">
    <property type="entry name" value="ENTEROCHELIN ESTERASE-RELATED"/>
    <property type="match status" value="1"/>
</dbReference>
<dbReference type="InterPro" id="IPR050583">
    <property type="entry name" value="Mycobacterial_A85_antigen"/>
</dbReference>
<name>A0ABY8G192_9ACTO</name>
<gene>
    <name evidence="2" type="ORF">P7079_07055</name>
</gene>
<keyword evidence="1" id="KW-0472">Membrane</keyword>